<dbReference type="SUPFAM" id="SSF52540">
    <property type="entry name" value="P-loop containing nucleoside triphosphate hydrolases"/>
    <property type="match status" value="2"/>
</dbReference>
<feature type="domain" description="ABC transporter" evidence="13">
    <location>
        <begin position="1078"/>
        <end position="1316"/>
    </location>
</feature>
<evidence type="ECO:0000256" key="2">
    <source>
        <dbReference type="ARBA" id="ARBA00004308"/>
    </source>
</evidence>
<comment type="subcellular location">
    <subcellularLocation>
        <location evidence="2">Endomembrane system</location>
    </subcellularLocation>
    <subcellularLocation>
        <location evidence="1">Membrane</location>
        <topology evidence="1">Multi-pass membrane protein</topology>
    </subcellularLocation>
</comment>
<evidence type="ECO:0000256" key="9">
    <source>
        <dbReference type="ARBA" id="ARBA00022989"/>
    </source>
</evidence>
<feature type="transmembrane region" description="Helical" evidence="12">
    <location>
        <begin position="310"/>
        <end position="329"/>
    </location>
</feature>
<feature type="transmembrane region" description="Helical" evidence="12">
    <location>
        <begin position="92"/>
        <end position="114"/>
    </location>
</feature>
<dbReference type="GO" id="GO:0012505">
    <property type="term" value="C:endomembrane system"/>
    <property type="evidence" value="ECO:0007669"/>
    <property type="project" value="UniProtKB-SubCell"/>
</dbReference>
<dbReference type="FunFam" id="3.40.50.300:FF:001530">
    <property type="entry name" value="ABC multidrug transporter (Eurofung)"/>
    <property type="match status" value="1"/>
</dbReference>
<feature type="domain" description="ABC transmembrane type-1" evidence="14">
    <location>
        <begin position="750"/>
        <end position="1027"/>
    </location>
</feature>
<gene>
    <name evidence="16" type="ORF">PgNI_02839</name>
</gene>
<evidence type="ECO:0000256" key="7">
    <source>
        <dbReference type="ARBA" id="ARBA00022741"/>
    </source>
</evidence>
<feature type="transmembrane region" description="Helical" evidence="12">
    <location>
        <begin position="134"/>
        <end position="160"/>
    </location>
</feature>
<feature type="domain" description="ABC transmembrane type-1" evidence="14">
    <location>
        <begin position="44"/>
        <end position="336"/>
    </location>
</feature>
<feature type="transmembrane region" description="Helical" evidence="12">
    <location>
        <begin position="870"/>
        <end position="889"/>
    </location>
</feature>
<accession>A0A6P8BF59</accession>
<keyword evidence="5 12" id="KW-0812">Transmembrane</keyword>
<keyword evidence="10 12" id="KW-0472">Membrane</keyword>
<dbReference type="PANTHER" id="PTHR43394">
    <property type="entry name" value="ATP-DEPENDENT PERMEASE MDL1, MITOCHONDRIAL"/>
    <property type="match status" value="1"/>
</dbReference>
<evidence type="ECO:0000256" key="4">
    <source>
        <dbReference type="ARBA" id="ARBA00022448"/>
    </source>
</evidence>
<keyword evidence="8" id="KW-0067">ATP-binding</keyword>
<dbReference type="GO" id="GO:0090374">
    <property type="term" value="P:oligopeptide export from mitochondrion"/>
    <property type="evidence" value="ECO:0007669"/>
    <property type="project" value="TreeGrafter"/>
</dbReference>
<dbReference type="PANTHER" id="PTHR43394:SF11">
    <property type="entry name" value="ATP-BINDING CASSETTE TRANSPORTER"/>
    <property type="match status" value="1"/>
</dbReference>
<dbReference type="PROSITE" id="PS00211">
    <property type="entry name" value="ABC_TRANSPORTER_1"/>
    <property type="match status" value="2"/>
</dbReference>
<feature type="region of interest" description="Disordered" evidence="11">
    <location>
        <begin position="636"/>
        <end position="697"/>
    </location>
</feature>
<dbReference type="InterPro" id="IPR011527">
    <property type="entry name" value="ABC1_TM_dom"/>
</dbReference>
<dbReference type="RefSeq" id="XP_030985721.1">
    <property type="nucleotide sequence ID" value="XM_031122896.1"/>
</dbReference>
<evidence type="ECO:0000313" key="15">
    <source>
        <dbReference type="Proteomes" id="UP000515153"/>
    </source>
</evidence>
<dbReference type="SMART" id="SM00382">
    <property type="entry name" value="AAA"/>
    <property type="match status" value="2"/>
</dbReference>
<evidence type="ECO:0000256" key="5">
    <source>
        <dbReference type="ARBA" id="ARBA00022692"/>
    </source>
</evidence>
<feature type="domain" description="ABC transporter" evidence="13">
    <location>
        <begin position="370"/>
        <end position="628"/>
    </location>
</feature>
<evidence type="ECO:0000256" key="10">
    <source>
        <dbReference type="ARBA" id="ARBA00023136"/>
    </source>
</evidence>
<keyword evidence="6" id="KW-0677">Repeat</keyword>
<evidence type="ECO:0000256" key="6">
    <source>
        <dbReference type="ARBA" id="ARBA00022737"/>
    </source>
</evidence>
<dbReference type="FunFam" id="3.40.50.300:FF:000913">
    <property type="entry name" value="ABC multidrug transporter SitT"/>
    <property type="match status" value="1"/>
</dbReference>
<evidence type="ECO:0000256" key="12">
    <source>
        <dbReference type="SAM" id="Phobius"/>
    </source>
</evidence>
<dbReference type="Gene3D" id="1.20.1560.10">
    <property type="entry name" value="ABC transporter type 1, transmembrane domain"/>
    <property type="match status" value="1"/>
</dbReference>
<dbReference type="Proteomes" id="UP000515153">
    <property type="component" value="Unplaced"/>
</dbReference>
<feature type="compositionally biased region" description="Basic and acidic residues" evidence="11">
    <location>
        <begin position="684"/>
        <end position="695"/>
    </location>
</feature>
<dbReference type="Pfam" id="PF00664">
    <property type="entry name" value="ABC_membrane"/>
    <property type="match status" value="2"/>
</dbReference>
<dbReference type="KEGG" id="pgri:PgNI_02839"/>
<evidence type="ECO:0000256" key="11">
    <source>
        <dbReference type="SAM" id="MobiDB-lite"/>
    </source>
</evidence>
<keyword evidence="4" id="KW-0813">Transport</keyword>
<feature type="transmembrane region" description="Helical" evidence="12">
    <location>
        <begin position="748"/>
        <end position="767"/>
    </location>
</feature>
<dbReference type="GO" id="GO:0015421">
    <property type="term" value="F:ABC-type oligopeptide transporter activity"/>
    <property type="evidence" value="ECO:0007669"/>
    <property type="project" value="TreeGrafter"/>
</dbReference>
<keyword evidence="15" id="KW-1185">Reference proteome</keyword>
<keyword evidence="7" id="KW-0547">Nucleotide-binding</keyword>
<dbReference type="Gene3D" id="3.40.50.300">
    <property type="entry name" value="P-loop containing nucleotide triphosphate hydrolases"/>
    <property type="match status" value="2"/>
</dbReference>
<dbReference type="PROSITE" id="PS50929">
    <property type="entry name" value="ABC_TM1F"/>
    <property type="match status" value="2"/>
</dbReference>
<dbReference type="InterPro" id="IPR036640">
    <property type="entry name" value="ABC1_TM_sf"/>
</dbReference>
<reference evidence="16" key="1">
    <citation type="journal article" date="2019" name="Mol. Biol. Evol.">
        <title>Blast fungal genomes show frequent chromosomal changes, gene gains and losses, and effector gene turnover.</title>
        <authorList>
            <person name="Gomez Luciano L.B."/>
            <person name="Jason Tsai I."/>
            <person name="Chuma I."/>
            <person name="Tosa Y."/>
            <person name="Chen Y.H."/>
            <person name="Li J.Y."/>
            <person name="Li M.Y."/>
            <person name="Jade Lu M.Y."/>
            <person name="Nakayashiki H."/>
            <person name="Li W.H."/>
        </authorList>
    </citation>
    <scope>NUCLEOTIDE SEQUENCE</scope>
    <source>
        <strain evidence="16">NI907</strain>
    </source>
</reference>
<reference evidence="16" key="3">
    <citation type="submission" date="2025-08" db="UniProtKB">
        <authorList>
            <consortium name="RefSeq"/>
        </authorList>
    </citation>
    <scope>IDENTIFICATION</scope>
    <source>
        <strain evidence="16">NI907</strain>
    </source>
</reference>
<evidence type="ECO:0000256" key="1">
    <source>
        <dbReference type="ARBA" id="ARBA00004141"/>
    </source>
</evidence>
<reference evidence="16" key="2">
    <citation type="submission" date="2019-10" db="EMBL/GenBank/DDBJ databases">
        <authorList>
            <consortium name="NCBI Genome Project"/>
        </authorList>
    </citation>
    <scope>NUCLEOTIDE SEQUENCE</scope>
    <source>
        <strain evidence="16">NI907</strain>
    </source>
</reference>
<dbReference type="GO" id="GO:0016887">
    <property type="term" value="F:ATP hydrolysis activity"/>
    <property type="evidence" value="ECO:0007669"/>
    <property type="project" value="InterPro"/>
</dbReference>
<dbReference type="SUPFAM" id="SSF90123">
    <property type="entry name" value="ABC transporter transmembrane region"/>
    <property type="match status" value="2"/>
</dbReference>
<feature type="transmembrane region" description="Helical" evidence="12">
    <location>
        <begin position="197"/>
        <end position="215"/>
    </location>
</feature>
<dbReference type="CDD" id="cd18578">
    <property type="entry name" value="ABC_6TM_Pgp_ABCB1_D2_like"/>
    <property type="match status" value="1"/>
</dbReference>
<evidence type="ECO:0000313" key="16">
    <source>
        <dbReference type="RefSeq" id="XP_030985721.1"/>
    </source>
</evidence>
<dbReference type="GO" id="GO:0005743">
    <property type="term" value="C:mitochondrial inner membrane"/>
    <property type="evidence" value="ECO:0007669"/>
    <property type="project" value="TreeGrafter"/>
</dbReference>
<dbReference type="GeneID" id="41957807"/>
<feature type="transmembrane region" description="Helical" evidence="12">
    <location>
        <begin position="50"/>
        <end position="71"/>
    </location>
</feature>
<dbReference type="CDD" id="cd18577">
    <property type="entry name" value="ABC_6TM_Pgp_ABCB1_D1_like"/>
    <property type="match status" value="1"/>
</dbReference>
<dbReference type="PROSITE" id="PS50893">
    <property type="entry name" value="ABC_TRANSPORTER_2"/>
    <property type="match status" value="2"/>
</dbReference>
<protein>
    <submittedName>
        <fullName evidence="16">Uncharacterized protein</fullName>
    </submittedName>
</protein>
<comment type="similarity">
    <text evidence="3">Belongs to the ABC transporter superfamily. ABCB family. Multidrug resistance exporter (TC 3.A.1.201) subfamily.</text>
</comment>
<feature type="transmembrane region" description="Helical" evidence="12">
    <location>
        <begin position="976"/>
        <end position="997"/>
    </location>
</feature>
<dbReference type="Pfam" id="PF00005">
    <property type="entry name" value="ABC_tran"/>
    <property type="match status" value="2"/>
</dbReference>
<feature type="transmembrane region" description="Helical" evidence="12">
    <location>
        <begin position="270"/>
        <end position="295"/>
    </location>
</feature>
<name>A0A6P8BF59_PYRGI</name>
<keyword evidence="9 12" id="KW-1133">Transmembrane helix</keyword>
<dbReference type="InterPro" id="IPR003439">
    <property type="entry name" value="ABC_transporter-like_ATP-bd"/>
</dbReference>
<feature type="transmembrane region" description="Helical" evidence="12">
    <location>
        <begin position="787"/>
        <end position="809"/>
    </location>
</feature>
<evidence type="ECO:0000259" key="13">
    <source>
        <dbReference type="PROSITE" id="PS50893"/>
    </source>
</evidence>
<evidence type="ECO:0000256" key="3">
    <source>
        <dbReference type="ARBA" id="ARBA00007577"/>
    </source>
</evidence>
<evidence type="ECO:0000256" key="8">
    <source>
        <dbReference type="ARBA" id="ARBA00022840"/>
    </source>
</evidence>
<dbReference type="InterPro" id="IPR017871">
    <property type="entry name" value="ABC_transporter-like_CS"/>
</dbReference>
<feature type="transmembrane region" description="Helical" evidence="12">
    <location>
        <begin position="172"/>
        <end position="191"/>
    </location>
</feature>
<dbReference type="InterPro" id="IPR027417">
    <property type="entry name" value="P-loop_NTPase"/>
</dbReference>
<dbReference type="GO" id="GO:0005524">
    <property type="term" value="F:ATP binding"/>
    <property type="evidence" value="ECO:0007669"/>
    <property type="project" value="UniProtKB-KW"/>
</dbReference>
<dbReference type="InterPro" id="IPR003593">
    <property type="entry name" value="AAA+_ATPase"/>
</dbReference>
<evidence type="ECO:0000259" key="14">
    <source>
        <dbReference type="PROSITE" id="PS50929"/>
    </source>
</evidence>
<organism evidence="15 16">
    <name type="scientific">Pyricularia grisea</name>
    <name type="common">Crabgrass-specific blast fungus</name>
    <name type="synonym">Magnaporthe grisea</name>
    <dbReference type="NCBI Taxonomy" id="148305"/>
    <lineage>
        <taxon>Eukaryota</taxon>
        <taxon>Fungi</taxon>
        <taxon>Dikarya</taxon>
        <taxon>Ascomycota</taxon>
        <taxon>Pezizomycotina</taxon>
        <taxon>Sordariomycetes</taxon>
        <taxon>Sordariomycetidae</taxon>
        <taxon>Magnaporthales</taxon>
        <taxon>Pyriculariaceae</taxon>
        <taxon>Pyricularia</taxon>
    </lineage>
</organism>
<dbReference type="InterPro" id="IPR039421">
    <property type="entry name" value="Type_1_exporter"/>
</dbReference>
<sequence length="1321" mass="144904">MTAATPVADGGKKSWLSTKHLLAIHNFKRILTYGTQWDKIVLGVSTVSSVATGLTIPLMVVVFARLIGIFTDFYRQGSTLTGNQFSKEVNECVYQIIYLFVARIIFSYISNLGFRMFSLRISSTIRTVYLRSLFSLPISVIDAIPAGQTAAIVTVTAGLLQVGISEKLGGGIASLASVASSVVVALVFNWLLTLVTIAGLAFIAIVYVIFTPLVGKKALEVHEADVKASSVATEAFTSVRMLAACGAENKVARRYAVHVDESYKKGLRMAWLVGVQQMFVFFGVYATFALAFYFAFRMYNTTVTTTPEDLIVVLLCVMMMATSIGQITAPLAAAQQAAEACGIFHTIIDFPKPVYGSARGEHEVRADGDIVLMNVNFAYPTRPDVKVLDNLSLVFPAGKVTAIVGPSGSGKSTIVGILERWYEFNGDPVTNPLVLYLRNGFVSVGGRLLTEIDVKWWRNQIGLVQQDNVLFNTTIYKNVEHGLIGTIWEHESDEKKAMLIETACRDAFADEFINRLPDRYQTTVGESGIKLSGGQRQRLAIARAIVKQPKILILDEATSAIDVRSEQIVQAALERASRGRTTVVIAHRLGTVKKADKIIVLSKGQVVQEGTHDELRRQRGSAYYLLANAQSLNVRRRSNRMSVNQTPDEEDDSGYFRTNSLLDGDSDHTTRSSDYGSDEDDDITIERPRARARDDVGEEMSTSTIHAATPASQFPADDAAKVQVVEIQDHWLGGFAELLAEQGSRWKLYFVIIIGAVGAGASTPVQAYLFATLLNLFSFRGAQVNQLANFFCLMFVVLAAGVGISHLFLGWSTTRLGFGLTRFYRKEYFKNMISRPASFFDEEDHTVGSLTARLATDPTQLQQLLGVNMAFVLVSIFNVIGCCIVGFVFGWKLTIVSLASTMPIIVVAMAYRVRHEVRLEAEASKVFAEGARFASESIAAIRTVSSLTMEDGVGTRYEELLNKHVRQAFGKAKWSLLLFSFSDSISFLCMAFVLWYGGRLLASREYSPFQYVIVYIAVVQGAMSAGQWLSFGPNIAHATAAADRVLDMREPDDELDRGLPLIDPNEDDLLEEKEGAEVELRDVWFSYPTRPGTILKGLDIKVERGQFAAVVGPSGSGKTTVISLLERFYGADSGQVLYNGHDVLDLEPSAYRSNVSLVAQEPHLLSGSMRDNILLGIEDESTVVQADIYAACQEAGLHDFISSLPEGYSTEVGARGIALSGGQKQRLSIARALIRRPTLLLLDEATSALDSETERAVQETFEATKGSRTMIVVAHRLATVKNADVIFVMADGKVIEQGNHVSLLESRGVYYEMCQSQALDR</sequence>
<proteinExistence type="inferred from homology"/>